<dbReference type="Proteomes" id="UP000016496">
    <property type="component" value="Unassembled WGS sequence"/>
</dbReference>
<evidence type="ECO:0008006" key="4">
    <source>
        <dbReference type="Google" id="ProtNLM"/>
    </source>
</evidence>
<accession>U2BU36</accession>
<sequence length="327" mass="38004">MKKTICYTWLAAVILLLGSACTEDTLTPQIKITPEYGYLTQLTKQSSHADSVIAEWYGKYNCAVLYSFKEEDFIWLWAGKFEKPYTKFDTTNQEDSVSLEKMLGYIQTRLFVNYSDEFLKENLPYKIFLVKEMKESYITQRYVNVLSNDQDALFVGYMSSATRPYSATHFETNLGTAFAQLFFDKMTQKPMEFLASIVPVKYSLVTVPQDKAIEAEQKIYPDFVDKNEMVQRNAHAANVIGYIRGVNNTVKIPTQGQDYADYLSFITNNPGSYIRQRTQYYWRMAKRATLFIDFFRKVKGEDLIAKQNAKFPDDKVTPDDFNYIKKK</sequence>
<evidence type="ECO:0000313" key="3">
    <source>
        <dbReference type="Proteomes" id="UP000016496"/>
    </source>
</evidence>
<dbReference type="OrthoDB" id="1100648at2"/>
<proteinExistence type="predicted"/>
<reference evidence="2 3" key="1">
    <citation type="submission" date="2013-08" db="EMBL/GenBank/DDBJ databases">
        <authorList>
            <person name="Weinstock G."/>
            <person name="Sodergren E."/>
            <person name="Wylie T."/>
            <person name="Fulton L."/>
            <person name="Fulton R."/>
            <person name="Fronick C."/>
            <person name="O'Laughlin M."/>
            <person name="Godfrey J."/>
            <person name="Miner T."/>
            <person name="Herter B."/>
            <person name="Appelbaum E."/>
            <person name="Cordes M."/>
            <person name="Lek S."/>
            <person name="Wollam A."/>
            <person name="Pepin K.H."/>
            <person name="Palsikar V.B."/>
            <person name="Mitreva M."/>
            <person name="Wilson R.K."/>
        </authorList>
    </citation>
    <scope>NUCLEOTIDE SEQUENCE [LARGE SCALE GENOMIC DNA]</scope>
    <source>
        <strain evidence="2 3">F0041</strain>
    </source>
</reference>
<dbReference type="AlphaFoldDB" id="U2BU36"/>
<feature type="signal peptide" evidence="1">
    <location>
        <begin position="1"/>
        <end position="22"/>
    </location>
</feature>
<dbReference type="PROSITE" id="PS51257">
    <property type="entry name" value="PROKAR_LIPOPROTEIN"/>
    <property type="match status" value="1"/>
</dbReference>
<feature type="chain" id="PRO_5004623382" description="Lipoprotein" evidence="1">
    <location>
        <begin position="23"/>
        <end position="327"/>
    </location>
</feature>
<gene>
    <name evidence="2" type="ORF">HMPREF1981_03073</name>
</gene>
<comment type="caution">
    <text evidence="2">The sequence shown here is derived from an EMBL/GenBank/DDBJ whole genome shotgun (WGS) entry which is preliminary data.</text>
</comment>
<protein>
    <recommendedName>
        <fullName evidence="4">Lipoprotein</fullName>
    </recommendedName>
</protein>
<dbReference type="HOGENOM" id="CLU_849045_0_0_10"/>
<name>U2BU36_9BACE</name>
<dbReference type="PATRIC" id="fig|1321819.3.peg.2841"/>
<evidence type="ECO:0000313" key="2">
    <source>
        <dbReference type="EMBL" id="ERI81684.1"/>
    </source>
</evidence>
<dbReference type="GeneID" id="99753604"/>
<keyword evidence="1" id="KW-0732">Signal</keyword>
<evidence type="ECO:0000256" key="1">
    <source>
        <dbReference type="SAM" id="SignalP"/>
    </source>
</evidence>
<dbReference type="RefSeq" id="WP_021646832.1">
    <property type="nucleotide sequence ID" value="NZ_KE993153.1"/>
</dbReference>
<organism evidence="2 3">
    <name type="scientific">Bacteroides pyogenes F0041</name>
    <dbReference type="NCBI Taxonomy" id="1321819"/>
    <lineage>
        <taxon>Bacteria</taxon>
        <taxon>Pseudomonadati</taxon>
        <taxon>Bacteroidota</taxon>
        <taxon>Bacteroidia</taxon>
        <taxon>Bacteroidales</taxon>
        <taxon>Bacteroidaceae</taxon>
        <taxon>Bacteroides</taxon>
    </lineage>
</organism>
<dbReference type="EMBL" id="AWSV01000155">
    <property type="protein sequence ID" value="ERI81684.1"/>
    <property type="molecule type" value="Genomic_DNA"/>
</dbReference>